<accession>A0A166GI89</accession>
<comment type="caution">
    <text evidence="1">The sequence shown here is derived from an EMBL/GenBank/DDBJ whole genome shotgun (WGS) entry which is preliminary data.</text>
</comment>
<evidence type="ECO:0000313" key="2">
    <source>
        <dbReference type="Proteomes" id="UP000076480"/>
    </source>
</evidence>
<reference evidence="1 2" key="1">
    <citation type="submission" date="2015-02" db="EMBL/GenBank/DDBJ databases">
        <title>Draft genome sequence of Lactobacillus collinoides CUPV2371 isolated from a natural cider, the first genome sequence of a strain of this species.</title>
        <authorList>
            <person name="Puertas A.I."/>
            <person name="Spano G."/>
            <person name="Capozzi V."/>
            <person name="Lamontanara A."/>
            <person name="Orru L."/>
            <person name="Duenas M.T."/>
        </authorList>
    </citation>
    <scope>NUCLEOTIDE SEQUENCE [LARGE SCALE GENOMIC DNA]</scope>
    <source>
        <strain evidence="1 2">237</strain>
    </source>
</reference>
<protein>
    <recommendedName>
        <fullName evidence="3">TPR repeat-containing protein</fullName>
    </recommendedName>
</protein>
<dbReference type="OrthoDB" id="1655898at2"/>
<proteinExistence type="predicted"/>
<evidence type="ECO:0000313" key="1">
    <source>
        <dbReference type="EMBL" id="KZL39047.1"/>
    </source>
</evidence>
<dbReference type="RefSeq" id="WP_063285515.1">
    <property type="nucleotide sequence ID" value="NZ_JYDC01000051.1"/>
</dbReference>
<evidence type="ECO:0008006" key="3">
    <source>
        <dbReference type="Google" id="ProtNLM"/>
    </source>
</evidence>
<gene>
    <name evidence="1" type="ORF">TY91_10915</name>
</gene>
<dbReference type="EMBL" id="JYDC01000051">
    <property type="protein sequence ID" value="KZL39047.1"/>
    <property type="molecule type" value="Genomic_DNA"/>
</dbReference>
<dbReference type="AlphaFoldDB" id="A0A166GI89"/>
<keyword evidence="2" id="KW-1185">Reference proteome</keyword>
<dbReference type="Proteomes" id="UP000076480">
    <property type="component" value="Unassembled WGS sequence"/>
</dbReference>
<name>A0A166GI89_SECCO</name>
<sequence length="296" mass="33927">MTNDRLLKSANDAFSDGNWAKAADLYDQLYQAEKTVKLNHLLVKSRYEMGRPETALAVMREQEQSYFEDNYHVILWTKVMLANRLNVMVRVAMKTLTAVPHEMGVLVTEYEDVYLQTAHFSKDYQQFYQLSAQNLTGQRHQFEVGKALPLKEWLAAATHLLTDPFVKPIVRVSLLELMHKLKTDTPVHYLWLDGQPHDVVPSDLPELDDIPIVQATQAALGQVVADDDPITQQLYSESLRVQLSLLYPFVDHAVTNSKKWVRVLTGQISPDDPNSELQTMMKWQAKLAKMMQEMTP</sequence>
<organism evidence="1 2">
    <name type="scientific">Secundilactobacillus collinoides</name>
    <name type="common">Lactobacillus collinoides</name>
    <dbReference type="NCBI Taxonomy" id="33960"/>
    <lineage>
        <taxon>Bacteria</taxon>
        <taxon>Bacillati</taxon>
        <taxon>Bacillota</taxon>
        <taxon>Bacilli</taxon>
        <taxon>Lactobacillales</taxon>
        <taxon>Lactobacillaceae</taxon>
        <taxon>Secundilactobacillus</taxon>
    </lineage>
</organism>
<dbReference type="PATRIC" id="fig|33960.6.peg.2796"/>